<accession>A0ABU9TRV8</accession>
<comment type="caution">
    <text evidence="2">The sequence shown here is derived from an EMBL/GenBank/DDBJ whole genome shotgun (WGS) entry which is preliminary data.</text>
</comment>
<gene>
    <name evidence="2" type="ORF">WNY58_06895</name>
</gene>
<proteinExistence type="predicted"/>
<keyword evidence="1" id="KW-0812">Transmembrane</keyword>
<keyword evidence="1" id="KW-1133">Transmembrane helix</keyword>
<sequence>MNVSPITTWEGAEAVFTFADNPTAIMIILSLSMAVTLGTIIASVKHENNTYIDYK</sequence>
<protein>
    <submittedName>
        <fullName evidence="2">Uncharacterized protein</fullName>
    </submittedName>
</protein>
<keyword evidence="3" id="KW-1185">Reference proteome</keyword>
<evidence type="ECO:0000313" key="2">
    <source>
        <dbReference type="EMBL" id="MEM5536116.1"/>
    </source>
</evidence>
<keyword evidence="1" id="KW-0472">Membrane</keyword>
<evidence type="ECO:0000313" key="3">
    <source>
        <dbReference type="Proteomes" id="UP001449225"/>
    </source>
</evidence>
<feature type="transmembrane region" description="Helical" evidence="1">
    <location>
        <begin position="24"/>
        <end position="44"/>
    </location>
</feature>
<reference evidence="2 3" key="1">
    <citation type="submission" date="2024-03" db="EMBL/GenBank/DDBJ databases">
        <title>Community enrichment and isolation of bacterial strains for fucoidan degradation.</title>
        <authorList>
            <person name="Sichert A."/>
        </authorList>
    </citation>
    <scope>NUCLEOTIDE SEQUENCE [LARGE SCALE GENOMIC DNA]</scope>
    <source>
        <strain evidence="2 3">AS76</strain>
    </source>
</reference>
<evidence type="ECO:0000256" key="1">
    <source>
        <dbReference type="SAM" id="Phobius"/>
    </source>
</evidence>
<dbReference type="Proteomes" id="UP001449225">
    <property type="component" value="Unassembled WGS sequence"/>
</dbReference>
<dbReference type="EMBL" id="JBBMRA010000004">
    <property type="protein sequence ID" value="MEM5536116.1"/>
    <property type="molecule type" value="Genomic_DNA"/>
</dbReference>
<name>A0ABU9TRV8_9GAMM</name>
<organism evidence="2 3">
    <name type="scientific">Neptuniibacter pectenicola</name>
    <dbReference type="NCBI Taxonomy" id="1806669"/>
    <lineage>
        <taxon>Bacteria</taxon>
        <taxon>Pseudomonadati</taxon>
        <taxon>Pseudomonadota</taxon>
        <taxon>Gammaproteobacteria</taxon>
        <taxon>Oceanospirillales</taxon>
        <taxon>Oceanospirillaceae</taxon>
        <taxon>Neptuniibacter</taxon>
    </lineage>
</organism>
<dbReference type="RefSeq" id="WP_197462761.1">
    <property type="nucleotide sequence ID" value="NZ_CAXBCE010000013.1"/>
</dbReference>